<keyword evidence="1" id="KW-0812">Transmembrane</keyword>
<dbReference type="RefSeq" id="XP_001647234.1">
    <property type="nucleotide sequence ID" value="XM_001647184.1"/>
</dbReference>
<dbReference type="InParanoid" id="A7TE54"/>
<dbReference type="HOGENOM" id="CLU_1361331_0_0_1"/>
<keyword evidence="1" id="KW-1133">Transmembrane helix</keyword>
<feature type="transmembrane region" description="Helical" evidence="1">
    <location>
        <begin position="133"/>
        <end position="151"/>
    </location>
</feature>
<sequence>MRYGENPKPTTSSVVKPDEKISSILPVYLSIEWGGRLIPWKLELKNKRSVRISVTLPISLCFALLSNYLTRSCIITDGQQTHATKPKQTTGEHVYWKKSIHEALSTTLSPLGNNHRQRDVRHRRDGQTCNQPTSAWFVYICVYICVCVFILQSCYCCCYCCCCSVYFPKLAAIVPMWKRYTHPIHYDDEGLRTLWEEFPIN</sequence>
<evidence type="ECO:0000313" key="2">
    <source>
        <dbReference type="EMBL" id="EDO19376.1"/>
    </source>
</evidence>
<dbReference type="KEGG" id="vpo:Kpol_1002p22"/>
<proteinExistence type="predicted"/>
<feature type="transmembrane region" description="Helical" evidence="1">
    <location>
        <begin position="50"/>
        <end position="69"/>
    </location>
</feature>
<keyword evidence="3" id="KW-1185">Reference proteome</keyword>
<reference evidence="2 3" key="1">
    <citation type="journal article" date="2007" name="Proc. Natl. Acad. Sci. U.S.A.">
        <title>Independent sorting-out of thousands of duplicated gene pairs in two yeast species descended from a whole-genome duplication.</title>
        <authorList>
            <person name="Scannell D.R."/>
            <person name="Frank A.C."/>
            <person name="Conant G.C."/>
            <person name="Byrne K.P."/>
            <person name="Woolfit M."/>
            <person name="Wolfe K.H."/>
        </authorList>
    </citation>
    <scope>NUCLEOTIDE SEQUENCE [LARGE SCALE GENOMIC DNA]</scope>
    <source>
        <strain evidence="3">ATCC 22028 / DSM 70294 / BCRC 21397 / CBS 2163 / NBRC 10782 / NRRL Y-8283 / UCD 57-17</strain>
    </source>
</reference>
<accession>A7TE54</accession>
<dbReference type="EMBL" id="DS480379">
    <property type="protein sequence ID" value="EDO19376.1"/>
    <property type="molecule type" value="Genomic_DNA"/>
</dbReference>
<dbReference type="GeneID" id="5547725"/>
<dbReference type="AlphaFoldDB" id="A7TE54"/>
<gene>
    <name evidence="2" type="ORF">Kpol_1002p22</name>
</gene>
<protein>
    <submittedName>
        <fullName evidence="2">Uncharacterized protein</fullName>
    </submittedName>
</protein>
<keyword evidence="1" id="KW-0472">Membrane</keyword>
<name>A7TE54_VANPO</name>
<evidence type="ECO:0000313" key="3">
    <source>
        <dbReference type="Proteomes" id="UP000000267"/>
    </source>
</evidence>
<dbReference type="Proteomes" id="UP000000267">
    <property type="component" value="Unassembled WGS sequence"/>
</dbReference>
<organism evidence="3">
    <name type="scientific">Vanderwaltozyma polyspora (strain ATCC 22028 / DSM 70294 / BCRC 21397 / CBS 2163 / NBRC 10782 / NRRL Y-8283 / UCD 57-17)</name>
    <name type="common">Kluyveromyces polysporus</name>
    <dbReference type="NCBI Taxonomy" id="436907"/>
    <lineage>
        <taxon>Eukaryota</taxon>
        <taxon>Fungi</taxon>
        <taxon>Dikarya</taxon>
        <taxon>Ascomycota</taxon>
        <taxon>Saccharomycotina</taxon>
        <taxon>Saccharomycetes</taxon>
        <taxon>Saccharomycetales</taxon>
        <taxon>Saccharomycetaceae</taxon>
        <taxon>Vanderwaltozyma</taxon>
    </lineage>
</organism>
<evidence type="ECO:0000256" key="1">
    <source>
        <dbReference type="SAM" id="Phobius"/>
    </source>
</evidence>